<keyword evidence="6 12" id="KW-0812">Transmembrane</keyword>
<dbReference type="AlphaFoldDB" id="A0A832J3Z9"/>
<evidence type="ECO:0000256" key="4">
    <source>
        <dbReference type="ARBA" id="ARBA00022475"/>
    </source>
</evidence>
<keyword evidence="4" id="KW-1003">Cell membrane</keyword>
<protein>
    <recommendedName>
        <fullName evidence="13">HemY N-terminal domain-containing protein</fullName>
    </recommendedName>
</protein>
<organism evidence="14">
    <name type="scientific">Candidatus Tenderia electrophaga</name>
    <dbReference type="NCBI Taxonomy" id="1748243"/>
    <lineage>
        <taxon>Bacteria</taxon>
        <taxon>Pseudomonadati</taxon>
        <taxon>Pseudomonadota</taxon>
        <taxon>Gammaproteobacteria</taxon>
        <taxon>Candidatus Tenderiales</taxon>
        <taxon>Candidatus Tenderiaceae</taxon>
        <taxon>Candidatus Tenderia</taxon>
    </lineage>
</organism>
<keyword evidence="7 12" id="KW-1133">Transmembrane helix</keyword>
<accession>A0A832J3Z9</accession>
<evidence type="ECO:0000256" key="7">
    <source>
        <dbReference type="ARBA" id="ARBA00022989"/>
    </source>
</evidence>
<gene>
    <name evidence="14" type="ORF">ENJ65_04840</name>
</gene>
<dbReference type="GO" id="GO:0006779">
    <property type="term" value="P:porphyrin-containing compound biosynthetic process"/>
    <property type="evidence" value="ECO:0007669"/>
    <property type="project" value="UniProtKB-KW"/>
</dbReference>
<dbReference type="InterPro" id="IPR005254">
    <property type="entry name" value="Heme_biosyn_assoc_TPR_pro"/>
</dbReference>
<dbReference type="UniPathway" id="UPA00252"/>
<dbReference type="GO" id="GO:0005886">
    <property type="term" value="C:plasma membrane"/>
    <property type="evidence" value="ECO:0007669"/>
    <property type="project" value="UniProtKB-SubCell"/>
</dbReference>
<feature type="region of interest" description="Disordered" evidence="11">
    <location>
        <begin position="358"/>
        <end position="397"/>
    </location>
</feature>
<dbReference type="NCBIfam" id="TIGR00540">
    <property type="entry name" value="TPR_hemY_coli"/>
    <property type="match status" value="1"/>
</dbReference>
<comment type="caution">
    <text evidence="14">The sequence shown here is derived from an EMBL/GenBank/DDBJ whole genome shotgun (WGS) entry which is preliminary data.</text>
</comment>
<dbReference type="EMBL" id="DRNF01000305">
    <property type="protein sequence ID" value="HHJ80942.1"/>
    <property type="molecule type" value="Genomic_DNA"/>
</dbReference>
<evidence type="ECO:0000256" key="1">
    <source>
        <dbReference type="ARBA" id="ARBA00002962"/>
    </source>
</evidence>
<evidence type="ECO:0000256" key="6">
    <source>
        <dbReference type="ARBA" id="ARBA00022692"/>
    </source>
</evidence>
<comment type="function">
    <text evidence="1">Involved in a late step of protoheme IX synthesis.</text>
</comment>
<keyword evidence="10" id="KW-0802">TPR repeat</keyword>
<feature type="domain" description="HemY N-terminal" evidence="13">
    <location>
        <begin position="1"/>
        <end position="99"/>
    </location>
</feature>
<keyword evidence="8 12" id="KW-0472">Membrane</keyword>
<evidence type="ECO:0000256" key="10">
    <source>
        <dbReference type="PROSITE-ProRule" id="PRU00339"/>
    </source>
</evidence>
<dbReference type="Proteomes" id="UP000885832">
    <property type="component" value="Unassembled WGS sequence"/>
</dbReference>
<comment type="pathway">
    <text evidence="3">Porphyrin-containing compound metabolism; protoheme biosynthesis.</text>
</comment>
<evidence type="ECO:0000256" key="9">
    <source>
        <dbReference type="ARBA" id="ARBA00023244"/>
    </source>
</evidence>
<dbReference type="InterPro" id="IPR019734">
    <property type="entry name" value="TPR_rpt"/>
</dbReference>
<dbReference type="InterPro" id="IPR011990">
    <property type="entry name" value="TPR-like_helical_dom_sf"/>
</dbReference>
<dbReference type="SMART" id="SM00028">
    <property type="entry name" value="TPR"/>
    <property type="match status" value="2"/>
</dbReference>
<dbReference type="InterPro" id="IPR010817">
    <property type="entry name" value="HemY_N"/>
</dbReference>
<feature type="transmembrane region" description="Helical" evidence="12">
    <location>
        <begin position="12"/>
        <end position="35"/>
    </location>
</feature>
<feature type="non-terminal residue" evidence="14">
    <location>
        <position position="1"/>
    </location>
</feature>
<evidence type="ECO:0000256" key="2">
    <source>
        <dbReference type="ARBA" id="ARBA00004429"/>
    </source>
</evidence>
<dbReference type="SUPFAM" id="SSF48452">
    <property type="entry name" value="TPR-like"/>
    <property type="match status" value="1"/>
</dbReference>
<evidence type="ECO:0000256" key="3">
    <source>
        <dbReference type="ARBA" id="ARBA00004744"/>
    </source>
</evidence>
<keyword evidence="5" id="KW-0997">Cell inner membrane</keyword>
<evidence type="ECO:0000256" key="12">
    <source>
        <dbReference type="SAM" id="Phobius"/>
    </source>
</evidence>
<evidence type="ECO:0000256" key="11">
    <source>
        <dbReference type="SAM" id="MobiDB-lite"/>
    </source>
</evidence>
<evidence type="ECO:0000256" key="5">
    <source>
        <dbReference type="ARBA" id="ARBA00022519"/>
    </source>
</evidence>
<dbReference type="Pfam" id="PF07219">
    <property type="entry name" value="HemY_N"/>
    <property type="match status" value="1"/>
</dbReference>
<feature type="repeat" description="TPR" evidence="10">
    <location>
        <begin position="327"/>
        <end position="360"/>
    </location>
</feature>
<dbReference type="GO" id="GO:0042168">
    <property type="term" value="P:heme metabolic process"/>
    <property type="evidence" value="ECO:0007669"/>
    <property type="project" value="InterPro"/>
</dbReference>
<comment type="subcellular location">
    <subcellularLocation>
        <location evidence="2">Cell inner membrane</location>
        <topology evidence="2">Multi-pass membrane protein</topology>
    </subcellularLocation>
</comment>
<name>A0A832J3Z9_9GAMM</name>
<evidence type="ECO:0000313" key="14">
    <source>
        <dbReference type="EMBL" id="HHJ80942.1"/>
    </source>
</evidence>
<evidence type="ECO:0000256" key="8">
    <source>
        <dbReference type="ARBA" id="ARBA00023136"/>
    </source>
</evidence>
<sequence length="397" mass="44930">DWTIETSFVMFAAAMLIGFTLLYAAFRLLIATGLLPRRMRRWNSRHKVDVGRKQLSQAMMKLNLGQWQAAENLLIKCARNEELAPMAYLAAARAAQGQGIEDRRDGYIQLAQQKTPKDSLALTIAQAQIQADFGKPEQAIATLNRLPKNQHKNPAVLTLLTRLYTDSKDWPALVRLLAEIKQSKAMPLNDYFEVEHLAYSGLINHVARHKDASALWEAWNSMPKNLRSKEDIIADFAGSMIKFGQADAVEEILYNRINREWSDSLVYIYGLLDGDTEVDLARGRNWLKKHSNNPVLLLTLGRLAMRAHQWETARDYLKQSLEITANAETYQELGNLLAFLNEQPQALECYRRGLALSSEHSPQPELKSGLVERASLPRPHFNPAEPPPHSRLETAQA</sequence>
<dbReference type="PROSITE" id="PS50005">
    <property type="entry name" value="TPR"/>
    <property type="match status" value="1"/>
</dbReference>
<keyword evidence="9" id="KW-0627">Porphyrin biosynthesis</keyword>
<evidence type="ECO:0000259" key="13">
    <source>
        <dbReference type="Pfam" id="PF07219"/>
    </source>
</evidence>
<proteinExistence type="predicted"/>
<reference evidence="14" key="1">
    <citation type="journal article" date="2020" name="mSystems">
        <title>Genome- and Community-Level Interaction Insights into Carbon Utilization and Element Cycling Functions of Hydrothermarchaeota in Hydrothermal Sediment.</title>
        <authorList>
            <person name="Zhou Z."/>
            <person name="Liu Y."/>
            <person name="Xu W."/>
            <person name="Pan J."/>
            <person name="Luo Z.H."/>
            <person name="Li M."/>
        </authorList>
    </citation>
    <scope>NUCLEOTIDE SEQUENCE [LARGE SCALE GENOMIC DNA]</scope>
    <source>
        <strain evidence="14">HyVt-505</strain>
    </source>
</reference>
<dbReference type="Gene3D" id="1.25.40.10">
    <property type="entry name" value="Tetratricopeptide repeat domain"/>
    <property type="match status" value="2"/>
</dbReference>
<feature type="compositionally biased region" description="Basic and acidic residues" evidence="11">
    <location>
        <begin position="388"/>
        <end position="397"/>
    </location>
</feature>